<comment type="caution">
    <text evidence="3">The sequence shown here is derived from an EMBL/GenBank/DDBJ whole genome shotgun (WGS) entry which is preliminary data.</text>
</comment>
<proteinExistence type="predicted"/>
<dbReference type="Gene3D" id="3.40.50.300">
    <property type="entry name" value="P-loop containing nucleotide triphosphate hydrolases"/>
    <property type="match status" value="1"/>
</dbReference>
<feature type="region of interest" description="Disordered" evidence="1">
    <location>
        <begin position="493"/>
        <end position="526"/>
    </location>
</feature>
<dbReference type="InterPro" id="IPR027417">
    <property type="entry name" value="P-loop_NTPase"/>
</dbReference>
<keyword evidence="4" id="KW-1185">Reference proteome</keyword>
<dbReference type="SUPFAM" id="SSF52540">
    <property type="entry name" value="P-loop containing nucleoside triphosphate hydrolases"/>
    <property type="match status" value="1"/>
</dbReference>
<feature type="domain" description="SF4 helicase" evidence="2">
    <location>
        <begin position="216"/>
        <end position="488"/>
    </location>
</feature>
<reference evidence="4" key="1">
    <citation type="journal article" date="2019" name="Int. J. Syst. Evol. Microbiol.">
        <title>The Global Catalogue of Microorganisms (GCM) 10K type strain sequencing project: providing services to taxonomists for standard genome sequencing and annotation.</title>
        <authorList>
            <consortium name="The Broad Institute Genomics Platform"/>
            <consortium name="The Broad Institute Genome Sequencing Center for Infectious Disease"/>
            <person name="Wu L."/>
            <person name="Ma J."/>
        </authorList>
    </citation>
    <scope>NUCLEOTIDE SEQUENCE [LARGE SCALE GENOMIC DNA]</scope>
    <source>
        <strain evidence="4">KCTC 52490</strain>
    </source>
</reference>
<dbReference type="RefSeq" id="WP_381508048.1">
    <property type="nucleotide sequence ID" value="NZ_JBHUOM010000043.1"/>
</dbReference>
<dbReference type="Proteomes" id="UP001597512">
    <property type="component" value="Unassembled WGS sequence"/>
</dbReference>
<dbReference type="Pfam" id="PF13271">
    <property type="entry name" value="DUF4062"/>
    <property type="match status" value="1"/>
</dbReference>
<dbReference type="PROSITE" id="PS51199">
    <property type="entry name" value="SF4_HELICASE"/>
    <property type="match status" value="1"/>
</dbReference>
<dbReference type="PANTHER" id="PTHR30153:SF2">
    <property type="entry name" value="REPLICATIVE DNA HELICASE"/>
    <property type="match status" value="1"/>
</dbReference>
<dbReference type="InterPro" id="IPR007694">
    <property type="entry name" value="DNA_helicase_DnaB-like_C"/>
</dbReference>
<protein>
    <submittedName>
        <fullName evidence="3">DnaB-like helicase C-terminal domain-containing protein</fullName>
    </submittedName>
</protein>
<dbReference type="InterPro" id="IPR025139">
    <property type="entry name" value="DUF4062"/>
</dbReference>
<gene>
    <name evidence="3" type="ORF">ACFS25_28325</name>
</gene>
<evidence type="ECO:0000313" key="3">
    <source>
        <dbReference type="EMBL" id="MFD2937708.1"/>
    </source>
</evidence>
<dbReference type="CDD" id="cd00984">
    <property type="entry name" value="DnaB_C"/>
    <property type="match status" value="1"/>
</dbReference>
<dbReference type="EMBL" id="JBHUOM010000043">
    <property type="protein sequence ID" value="MFD2937708.1"/>
    <property type="molecule type" value="Genomic_DNA"/>
</dbReference>
<dbReference type="PANTHER" id="PTHR30153">
    <property type="entry name" value="REPLICATIVE DNA HELICASE DNAB"/>
    <property type="match status" value="1"/>
</dbReference>
<evidence type="ECO:0000259" key="2">
    <source>
        <dbReference type="PROSITE" id="PS51199"/>
    </source>
</evidence>
<evidence type="ECO:0000256" key="1">
    <source>
        <dbReference type="SAM" id="MobiDB-lite"/>
    </source>
</evidence>
<feature type="compositionally biased region" description="Low complexity" evidence="1">
    <location>
        <begin position="493"/>
        <end position="513"/>
    </location>
</feature>
<evidence type="ECO:0000313" key="4">
    <source>
        <dbReference type="Proteomes" id="UP001597512"/>
    </source>
</evidence>
<accession>A0ABW6ATS5</accession>
<organism evidence="3 4">
    <name type="scientific">Spirosoma flavum</name>
    <dbReference type="NCBI Taxonomy" id="2048557"/>
    <lineage>
        <taxon>Bacteria</taxon>
        <taxon>Pseudomonadati</taxon>
        <taxon>Bacteroidota</taxon>
        <taxon>Cytophagia</taxon>
        <taxon>Cytophagales</taxon>
        <taxon>Cytophagaceae</taxon>
        <taxon>Spirosoma</taxon>
    </lineage>
</organism>
<sequence>MASKRKLQVFVSSTYTDLIKERQAAVEAILTAGHIPAGMELFSAGDKSQMDVIKRWIDESDAYLLILAGRYGSIDPELDKSYTQLEYEYALEKSKAFFALVITEKRLDEKVRSEGKGILELDNPQKLKDFKALVETKIVKFWDDERDIKLAILQTLPEFERRPELIGWVPGNEATASNMVAKEIARLAEENSALKARESFNVSVKKALERLEGRTFSEGLTGVPSMLIEIDRLTSGWQPSELIIIAARPAMGKTSLAISALLNAAIHFGTPVAIFTMELSKEQLVDRLIASETEIDSDKIRKANLAPYEWVQVSNKSQQLMEAPIYIEDTSSPSISEICARCRQLKAQHDIQMVVIDYLQLITDDDSKGINREEEITSISRTLKNLAKELNIPVLVLSQLGREVETRGGDKRPQLSDLRNLGSIEANADVVMFLYRPEYYNIIQDDNGNSTAGVAELIVVKNRSGSLGTIQLRFIGRYTKFVDLESYNVSNSSSFDSVFKSTKSSTSRASRFSGLGSADPSDEPPF</sequence>
<dbReference type="Pfam" id="PF03796">
    <property type="entry name" value="DnaB_C"/>
    <property type="match status" value="1"/>
</dbReference>
<name>A0ABW6ATS5_9BACT</name>